<evidence type="ECO:0000256" key="1">
    <source>
        <dbReference type="ARBA" id="ARBA00005736"/>
    </source>
</evidence>
<evidence type="ECO:0000256" key="2">
    <source>
        <dbReference type="ARBA" id="ARBA00022694"/>
    </source>
</evidence>
<proteinExistence type="inferred from homology"/>
<keyword evidence="5" id="KW-1185">Reference proteome</keyword>
<feature type="domain" description="tRNA-splicing endonuclease subunit Sen54 N-terminal" evidence="3">
    <location>
        <begin position="6"/>
        <end position="58"/>
    </location>
</feature>
<dbReference type="InterPro" id="IPR024336">
    <property type="entry name" value="tRNA_splic_suSen54_N"/>
</dbReference>
<protein>
    <recommendedName>
        <fullName evidence="3">tRNA-splicing endonuclease subunit Sen54 N-terminal domain-containing protein</fullName>
    </recommendedName>
</protein>
<evidence type="ECO:0000313" key="5">
    <source>
        <dbReference type="Proteomes" id="UP001608902"/>
    </source>
</evidence>
<dbReference type="InterPro" id="IPR024337">
    <property type="entry name" value="tRNA_splic_suSen54"/>
</dbReference>
<dbReference type="PANTHER" id="PTHR21027">
    <property type="entry name" value="TRNA-SPLICING ENDONUCLEASE SUBUNIT SEN54"/>
    <property type="match status" value="1"/>
</dbReference>
<accession>A0ABD6E6Q8</accession>
<dbReference type="Pfam" id="PF12928">
    <property type="entry name" value="tRNA_int_end_N2"/>
    <property type="match status" value="1"/>
</dbReference>
<comment type="similarity">
    <text evidence="1">Belongs to the SEN54 family.</text>
</comment>
<dbReference type="PANTHER" id="PTHR21027:SF1">
    <property type="entry name" value="TRNA-SPLICING ENDONUCLEASE SUBUNIT SEN54"/>
    <property type="match status" value="1"/>
</dbReference>
<sequence>MECGGRSRNKEALILINYIPDQRRLEATQNRTKRFETMGKPIRNGHLFYAEEAVWLVEAALGCVLYHDIPLSVQQAFRMLEDFKVPWCNYLIYSYFKRAGYVIFPFNVQLIEPTQTQASNSTDDECTTSSDSSNSARFPVSLLEQFPTVSYSHTSIVPLHRLSRTTSVFDVSERICDSPSRLVELLRVSSSRRFDRKRAHTEYLRPRYWSRFDGFTRRCRTWNDYRRLRDGAIRPQRPALCPFISQGAARRLTPHYNVYKSPSIYCHSSPPPPSFSVIVTDLSISPMPTSTDLIELSSSLSDRPIIIAGYRNSHIIFYDINLKPVPL</sequence>
<comment type="caution">
    <text evidence="4">The sequence shown here is derived from an EMBL/GenBank/DDBJ whole genome shotgun (WGS) entry which is preliminary data.</text>
</comment>
<dbReference type="Proteomes" id="UP001608902">
    <property type="component" value="Unassembled WGS sequence"/>
</dbReference>
<name>A0ABD6E6Q8_9BILA</name>
<reference evidence="4 5" key="1">
    <citation type="submission" date="2024-08" db="EMBL/GenBank/DDBJ databases">
        <title>Gnathostoma spinigerum genome.</title>
        <authorList>
            <person name="Gonzalez-Bertolin B."/>
            <person name="Monzon S."/>
            <person name="Zaballos A."/>
            <person name="Jimenez P."/>
            <person name="Dekumyoy P."/>
            <person name="Varona S."/>
            <person name="Cuesta I."/>
            <person name="Sumanam S."/>
            <person name="Adisakwattana P."/>
            <person name="Gasser R.B."/>
            <person name="Hernandez-Gonzalez A."/>
            <person name="Young N.D."/>
            <person name="Perteguer M.J."/>
        </authorList>
    </citation>
    <scope>NUCLEOTIDE SEQUENCE [LARGE SCALE GENOMIC DNA]</scope>
    <source>
        <strain evidence="4">AL3</strain>
        <tissue evidence="4">Liver</tissue>
    </source>
</reference>
<dbReference type="AlphaFoldDB" id="A0ABD6E6Q8"/>
<gene>
    <name evidence="4" type="ORF">AB6A40_002488</name>
</gene>
<organism evidence="4 5">
    <name type="scientific">Gnathostoma spinigerum</name>
    <dbReference type="NCBI Taxonomy" id="75299"/>
    <lineage>
        <taxon>Eukaryota</taxon>
        <taxon>Metazoa</taxon>
        <taxon>Ecdysozoa</taxon>
        <taxon>Nematoda</taxon>
        <taxon>Chromadorea</taxon>
        <taxon>Rhabditida</taxon>
        <taxon>Spirurina</taxon>
        <taxon>Gnathostomatomorpha</taxon>
        <taxon>Gnathostomatoidea</taxon>
        <taxon>Gnathostomatidae</taxon>
        <taxon>Gnathostoma</taxon>
    </lineage>
</organism>
<evidence type="ECO:0000313" key="4">
    <source>
        <dbReference type="EMBL" id="MFH4975779.1"/>
    </source>
</evidence>
<dbReference type="EMBL" id="JBGFUD010001122">
    <property type="protein sequence ID" value="MFH4975779.1"/>
    <property type="molecule type" value="Genomic_DNA"/>
</dbReference>
<evidence type="ECO:0000259" key="3">
    <source>
        <dbReference type="Pfam" id="PF12928"/>
    </source>
</evidence>
<keyword evidence="2" id="KW-0819">tRNA processing</keyword>